<protein>
    <submittedName>
        <fullName evidence="2">Ovule protein</fullName>
    </submittedName>
</protein>
<feature type="region of interest" description="Disordered" evidence="1">
    <location>
        <begin position="1"/>
        <end position="39"/>
    </location>
</feature>
<sequence length="66" mass="7667">LKENTERRCDLEQRDSRCPSKKNSETQTSPKEERRSGSMRSLSQAFFAQVFFPSLKSSGFFQKLAF</sequence>
<organism evidence="2">
    <name type="scientific">Gongylonema pulchrum</name>
    <dbReference type="NCBI Taxonomy" id="637853"/>
    <lineage>
        <taxon>Eukaryota</taxon>
        <taxon>Metazoa</taxon>
        <taxon>Ecdysozoa</taxon>
        <taxon>Nematoda</taxon>
        <taxon>Chromadorea</taxon>
        <taxon>Rhabditida</taxon>
        <taxon>Spirurina</taxon>
        <taxon>Spiruromorpha</taxon>
        <taxon>Spiruroidea</taxon>
        <taxon>Gongylonematidae</taxon>
        <taxon>Gongylonema</taxon>
    </lineage>
</organism>
<dbReference type="AlphaFoldDB" id="A0A183DJ20"/>
<name>A0A183DJ20_9BILA</name>
<evidence type="ECO:0000256" key="1">
    <source>
        <dbReference type="SAM" id="MobiDB-lite"/>
    </source>
</evidence>
<proteinExistence type="predicted"/>
<dbReference type="WBParaSite" id="GPUH_0000872101-mRNA-1">
    <property type="protein sequence ID" value="GPUH_0000872101-mRNA-1"/>
    <property type="gene ID" value="GPUH_0000872101"/>
</dbReference>
<feature type="compositionally biased region" description="Basic and acidic residues" evidence="1">
    <location>
        <begin position="1"/>
        <end position="36"/>
    </location>
</feature>
<evidence type="ECO:0000313" key="2">
    <source>
        <dbReference type="WBParaSite" id="GPUH_0000872101-mRNA-1"/>
    </source>
</evidence>
<accession>A0A183DJ20</accession>
<reference evidence="2" key="1">
    <citation type="submission" date="2016-06" db="UniProtKB">
        <authorList>
            <consortium name="WormBaseParasite"/>
        </authorList>
    </citation>
    <scope>IDENTIFICATION</scope>
</reference>